<feature type="compositionally biased region" description="Basic and acidic residues" evidence="1">
    <location>
        <begin position="170"/>
        <end position="180"/>
    </location>
</feature>
<proteinExistence type="predicted"/>
<comment type="caution">
    <text evidence="2">The sequence shown here is derived from an EMBL/GenBank/DDBJ whole genome shotgun (WGS) entry which is preliminary data.</text>
</comment>
<dbReference type="AlphaFoldDB" id="A0A9P6DRQ9"/>
<reference evidence="2" key="1">
    <citation type="journal article" date="2020" name="Nat. Commun.">
        <title>Large-scale genome sequencing of mycorrhizal fungi provides insights into the early evolution of symbiotic traits.</title>
        <authorList>
            <person name="Miyauchi S."/>
            <person name="Kiss E."/>
            <person name="Kuo A."/>
            <person name="Drula E."/>
            <person name="Kohler A."/>
            <person name="Sanchez-Garcia M."/>
            <person name="Morin E."/>
            <person name="Andreopoulos B."/>
            <person name="Barry K.W."/>
            <person name="Bonito G."/>
            <person name="Buee M."/>
            <person name="Carver A."/>
            <person name="Chen C."/>
            <person name="Cichocki N."/>
            <person name="Clum A."/>
            <person name="Culley D."/>
            <person name="Crous P.W."/>
            <person name="Fauchery L."/>
            <person name="Girlanda M."/>
            <person name="Hayes R.D."/>
            <person name="Keri Z."/>
            <person name="LaButti K."/>
            <person name="Lipzen A."/>
            <person name="Lombard V."/>
            <person name="Magnuson J."/>
            <person name="Maillard F."/>
            <person name="Murat C."/>
            <person name="Nolan M."/>
            <person name="Ohm R.A."/>
            <person name="Pangilinan J."/>
            <person name="Pereira M.F."/>
            <person name="Perotto S."/>
            <person name="Peter M."/>
            <person name="Pfister S."/>
            <person name="Riley R."/>
            <person name="Sitrit Y."/>
            <person name="Stielow J.B."/>
            <person name="Szollosi G."/>
            <person name="Zifcakova L."/>
            <person name="Stursova M."/>
            <person name="Spatafora J.W."/>
            <person name="Tedersoo L."/>
            <person name="Vaario L.M."/>
            <person name="Yamada A."/>
            <person name="Yan M."/>
            <person name="Wang P."/>
            <person name="Xu J."/>
            <person name="Bruns T."/>
            <person name="Baldrian P."/>
            <person name="Vilgalys R."/>
            <person name="Dunand C."/>
            <person name="Henrissat B."/>
            <person name="Grigoriev I.V."/>
            <person name="Hibbett D."/>
            <person name="Nagy L.G."/>
            <person name="Martin F.M."/>
        </authorList>
    </citation>
    <scope>NUCLEOTIDE SEQUENCE</scope>
    <source>
        <strain evidence="2">UP504</strain>
    </source>
</reference>
<feature type="compositionally biased region" description="Basic residues" evidence="1">
    <location>
        <begin position="181"/>
        <end position="191"/>
    </location>
</feature>
<evidence type="ECO:0000256" key="1">
    <source>
        <dbReference type="SAM" id="MobiDB-lite"/>
    </source>
</evidence>
<dbReference type="Proteomes" id="UP000886523">
    <property type="component" value="Unassembled WGS sequence"/>
</dbReference>
<dbReference type="EMBL" id="MU129054">
    <property type="protein sequence ID" value="KAF9508673.1"/>
    <property type="molecule type" value="Genomic_DNA"/>
</dbReference>
<protein>
    <submittedName>
        <fullName evidence="2">Uncharacterized protein</fullName>
    </submittedName>
</protein>
<feature type="compositionally biased region" description="Basic residues" evidence="1">
    <location>
        <begin position="230"/>
        <end position="240"/>
    </location>
</feature>
<feature type="compositionally biased region" description="Low complexity" evidence="1">
    <location>
        <begin position="214"/>
        <end position="229"/>
    </location>
</feature>
<accession>A0A9P6DRQ9</accession>
<sequence length="240" mass="26590">MDQTPSGIFIRHRFRTPPQHASYQTTHQSMSTFMPIQSNHQQALSQPHWAPYSAPVFPYPREPPPTGDSVSHQLSQYTIELPSTSLSRKRSVSPVTETTAAPHGVLNPAMAQAEDAHARLVMWREEALAATVAPQEDPIKCGRLRCLHAHRLPRVPSRRQKVGMLAMKAIREYDPHESKGRKTGSRSRRGRPPGFTKKASATRSVRATRSTLQVVSTSPTSSKPSAKVAPGRRGRQVRGS</sequence>
<feature type="region of interest" description="Disordered" evidence="1">
    <location>
        <begin position="170"/>
        <end position="240"/>
    </location>
</feature>
<gene>
    <name evidence="2" type="ORF">BS47DRAFT_1397659</name>
</gene>
<organism evidence="2 3">
    <name type="scientific">Hydnum rufescens UP504</name>
    <dbReference type="NCBI Taxonomy" id="1448309"/>
    <lineage>
        <taxon>Eukaryota</taxon>
        <taxon>Fungi</taxon>
        <taxon>Dikarya</taxon>
        <taxon>Basidiomycota</taxon>
        <taxon>Agaricomycotina</taxon>
        <taxon>Agaricomycetes</taxon>
        <taxon>Cantharellales</taxon>
        <taxon>Hydnaceae</taxon>
        <taxon>Hydnum</taxon>
    </lineage>
</organism>
<evidence type="ECO:0000313" key="2">
    <source>
        <dbReference type="EMBL" id="KAF9508673.1"/>
    </source>
</evidence>
<evidence type="ECO:0000313" key="3">
    <source>
        <dbReference type="Proteomes" id="UP000886523"/>
    </source>
</evidence>
<name>A0A9P6DRQ9_9AGAM</name>
<feature type="compositionally biased region" description="Polar residues" evidence="1">
    <location>
        <begin position="199"/>
        <end position="213"/>
    </location>
</feature>
<keyword evidence="3" id="KW-1185">Reference proteome</keyword>